<organism evidence="1 4">
    <name type="scientific">Actinoplanes derwentensis</name>
    <dbReference type="NCBI Taxonomy" id="113562"/>
    <lineage>
        <taxon>Bacteria</taxon>
        <taxon>Bacillati</taxon>
        <taxon>Actinomycetota</taxon>
        <taxon>Actinomycetes</taxon>
        <taxon>Micromonosporales</taxon>
        <taxon>Micromonosporaceae</taxon>
        <taxon>Actinoplanes</taxon>
    </lineage>
</organism>
<dbReference type="STRING" id="113562.SAMN04489716_0006"/>
<dbReference type="AlphaFoldDB" id="A0A1H1PFU8"/>
<reference evidence="1 4" key="1">
    <citation type="submission" date="2016-10" db="EMBL/GenBank/DDBJ databases">
        <authorList>
            <person name="de Groot N.N."/>
        </authorList>
    </citation>
    <scope>NUCLEOTIDE SEQUENCE [LARGE SCALE GENOMIC DNA]</scope>
    <source>
        <strain evidence="1 4">DSM 43941</strain>
    </source>
</reference>
<dbReference type="EMBL" id="LT629758">
    <property type="protein sequence ID" value="SDT81427.1"/>
    <property type="molecule type" value="Genomic_DNA"/>
</dbReference>
<evidence type="ECO:0000313" key="1">
    <source>
        <dbReference type="EMBL" id="SDS09993.1"/>
    </source>
</evidence>
<dbReference type="OrthoDB" id="3292579at2"/>
<dbReference type="EMBL" id="LT629758">
    <property type="protein sequence ID" value="SDT81415.1"/>
    <property type="molecule type" value="Genomic_DNA"/>
</dbReference>
<proteinExistence type="predicted"/>
<gene>
    <name evidence="1" type="ORF">SAMN04489716_0006</name>
    <name evidence="2" type="ORF">SAMN04489716_9621</name>
    <name evidence="3" type="ORF">SAMN04489716_9630</name>
</gene>
<sequence>MLTDETPFPETPTSTGVSAWFRRRAPRLAGTLHIRDAAGHEIIVPLRGRDTLLTAAGSGLPGYGEAWAVHLGTSRTGLLIVYGPTGAVADRRSGICPAGRTITLGGADFTWLLPPPNVPGHLRVPAQRTANTRADYGRFRNMVRSVTQSR</sequence>
<accession>A0A1H1PFU8</accession>
<dbReference type="Proteomes" id="UP000198688">
    <property type="component" value="Chromosome I"/>
</dbReference>
<evidence type="ECO:0000313" key="2">
    <source>
        <dbReference type="EMBL" id="SDT81415.1"/>
    </source>
</evidence>
<evidence type="ECO:0000313" key="4">
    <source>
        <dbReference type="Proteomes" id="UP000198688"/>
    </source>
</evidence>
<keyword evidence="4" id="KW-1185">Reference proteome</keyword>
<dbReference type="RefSeq" id="WP_092540403.1">
    <property type="nucleotide sequence ID" value="NZ_BOMJ01000019.1"/>
</dbReference>
<name>A0A1H1PFU8_9ACTN</name>
<evidence type="ECO:0000313" key="3">
    <source>
        <dbReference type="EMBL" id="SDT81427.1"/>
    </source>
</evidence>
<dbReference type="EMBL" id="LT629758">
    <property type="protein sequence ID" value="SDS09993.1"/>
    <property type="molecule type" value="Genomic_DNA"/>
</dbReference>
<protein>
    <submittedName>
        <fullName evidence="1">Uncharacterized protein</fullName>
    </submittedName>
</protein>